<dbReference type="OrthoDB" id="3464514at2"/>
<dbReference type="RefSeq" id="WP_120060424.1">
    <property type="nucleotide sequence ID" value="NZ_QYRP01000002.1"/>
</dbReference>
<reference evidence="2" key="1">
    <citation type="submission" date="2018-09" db="EMBL/GenBank/DDBJ databases">
        <authorList>
            <person name="Zhu H."/>
        </authorList>
    </citation>
    <scope>NUCLEOTIDE SEQUENCE [LARGE SCALE GENOMIC DNA]</scope>
    <source>
        <strain evidence="2">K1W22B-1</strain>
    </source>
</reference>
<protein>
    <recommendedName>
        <fullName evidence="3">ABM domain-containing protein</fullName>
    </recommendedName>
</protein>
<organism evidence="1 2">
    <name type="scientific">Nocardioides cavernaquae</name>
    <dbReference type="NCBI Taxonomy" id="2321396"/>
    <lineage>
        <taxon>Bacteria</taxon>
        <taxon>Bacillati</taxon>
        <taxon>Actinomycetota</taxon>
        <taxon>Actinomycetes</taxon>
        <taxon>Propionibacteriales</taxon>
        <taxon>Nocardioidaceae</taxon>
        <taxon>Nocardioides</taxon>
    </lineage>
</organism>
<evidence type="ECO:0008006" key="3">
    <source>
        <dbReference type="Google" id="ProtNLM"/>
    </source>
</evidence>
<dbReference type="EMBL" id="QYRP01000002">
    <property type="protein sequence ID" value="RJS46452.1"/>
    <property type="molecule type" value="Genomic_DNA"/>
</dbReference>
<name>A0A3A5H7M3_9ACTN</name>
<comment type="caution">
    <text evidence="1">The sequence shown here is derived from an EMBL/GenBank/DDBJ whole genome shotgun (WGS) entry which is preliminary data.</text>
</comment>
<evidence type="ECO:0000313" key="1">
    <source>
        <dbReference type="EMBL" id="RJS46452.1"/>
    </source>
</evidence>
<dbReference type="Proteomes" id="UP000276542">
    <property type="component" value="Unassembled WGS sequence"/>
</dbReference>
<accession>A0A3A5H7M3</accession>
<dbReference type="AlphaFoldDB" id="A0A3A5H7M3"/>
<keyword evidence="2" id="KW-1185">Reference proteome</keyword>
<proteinExistence type="predicted"/>
<gene>
    <name evidence="1" type="ORF">D4739_09680</name>
</gene>
<evidence type="ECO:0000313" key="2">
    <source>
        <dbReference type="Proteomes" id="UP000276542"/>
    </source>
</evidence>
<sequence>MFMQMVTGACARQDEMRAVVDDWCADMAMRDGWLGGTYGFTDDDQFVGIVRFSSQKAYDACCASADAGAHWAGALLCFDATPEIHQSEDVTIMLDGAFDASGDAQFVQVIRGRASNPDRLRNMVADQEMTAMLHQARPEIVGATLLIEDDGSYTETIAFTDEAAARRGEQLEMPADVAADWQSAVGDAQYSDLHRPWFAKHS</sequence>